<feature type="chain" id="PRO_5002021689" description="IPT/TIG domain-containing protein" evidence="1">
    <location>
        <begin position="36"/>
        <end position="414"/>
    </location>
</feature>
<feature type="signal peptide" evidence="1">
    <location>
        <begin position="1"/>
        <end position="35"/>
    </location>
</feature>
<keyword evidence="4" id="KW-1185">Reference proteome</keyword>
<dbReference type="EMBL" id="JRTT01000042">
    <property type="protein sequence ID" value="KHD74518.1"/>
    <property type="molecule type" value="Genomic_DNA"/>
</dbReference>
<dbReference type="InterPro" id="IPR002909">
    <property type="entry name" value="IPT_dom"/>
</dbReference>
<evidence type="ECO:0000256" key="1">
    <source>
        <dbReference type="SAM" id="SignalP"/>
    </source>
</evidence>
<dbReference type="Gene3D" id="2.60.40.10">
    <property type="entry name" value="Immunoglobulins"/>
    <property type="match status" value="1"/>
</dbReference>
<proteinExistence type="predicted"/>
<dbReference type="RefSeq" id="WP_043529352.1">
    <property type="nucleotide sequence ID" value="NZ_BAABKU010000002.1"/>
</dbReference>
<gene>
    <name evidence="3" type="ORF">MB27_28280</name>
</gene>
<accession>A0A0A6UHE8</accession>
<dbReference type="GO" id="GO:0005975">
    <property type="term" value="P:carbohydrate metabolic process"/>
    <property type="evidence" value="ECO:0007669"/>
    <property type="project" value="UniProtKB-ARBA"/>
</dbReference>
<reference evidence="3 4" key="1">
    <citation type="submission" date="2014-10" db="EMBL/GenBank/DDBJ databases">
        <title>Draft genome sequence of Actinoplanes utahensis NRRL 12052.</title>
        <authorList>
            <person name="Velasco-Bucheli B."/>
            <person name="del Cerro C."/>
            <person name="Hormigo D."/>
            <person name="Garcia J.L."/>
            <person name="Acebal C."/>
            <person name="Arroyo M."/>
            <person name="de la Mata I."/>
        </authorList>
    </citation>
    <scope>NUCLEOTIDE SEQUENCE [LARGE SCALE GENOMIC DNA]</scope>
    <source>
        <strain evidence="3 4">NRRL 12052</strain>
    </source>
</reference>
<dbReference type="InterPro" id="IPR014756">
    <property type="entry name" value="Ig_E-set"/>
</dbReference>
<evidence type="ECO:0000313" key="3">
    <source>
        <dbReference type="EMBL" id="KHD74518.1"/>
    </source>
</evidence>
<dbReference type="STRING" id="1869.MB27_28280"/>
<comment type="caution">
    <text evidence="3">The sequence shown here is derived from an EMBL/GenBank/DDBJ whole genome shotgun (WGS) entry which is preliminary data.</text>
</comment>
<evidence type="ECO:0000259" key="2">
    <source>
        <dbReference type="Pfam" id="PF01833"/>
    </source>
</evidence>
<protein>
    <recommendedName>
        <fullName evidence="2">IPT/TIG domain-containing protein</fullName>
    </recommendedName>
</protein>
<keyword evidence="1" id="KW-0732">Signal</keyword>
<feature type="domain" description="IPT/TIG" evidence="2">
    <location>
        <begin position="184"/>
        <end position="257"/>
    </location>
</feature>
<sequence>MAKSQHPFFRAAGTALISAAASALVVVAAAAPAQAAPLPMTLSSPGGPSGGGNLVVGVITPSSAVPIPIAAGTVPTVQFQFVGAATPVCNATARPVTQIVATGTTTTAGVVTVDPADVKRVSYNRVAFEVPSGSYPQGNGINTGGLVLAAAQTMAKWNVCVYDSDSTDSSTLLASAPYTLVARPKITSILPATSPAAGGQLVTVNGVGFGTGPVSVTIGGTPLTDVKLAANGNSLTGITAPRVPSANLQVEVTAAGGTVGSLDPDNDPLTDDSPILFAYTNGITISPGSSPAGRMVTVDIRGVGFNRLDFGPPGGDPTSDYAHVFLVSGAYASATNRGVAECRDAVVLSDTELVCTLDLSEDKLSPANSAVVDDTPIPEGAYILTVVEDGSTSAGVAAAPTVVSTGAVFVVAPY</sequence>
<dbReference type="Proteomes" id="UP000054537">
    <property type="component" value="Unassembled WGS sequence"/>
</dbReference>
<dbReference type="Pfam" id="PF01833">
    <property type="entry name" value="TIG"/>
    <property type="match status" value="1"/>
</dbReference>
<dbReference type="OrthoDB" id="3290226at2"/>
<evidence type="ECO:0000313" key="4">
    <source>
        <dbReference type="Proteomes" id="UP000054537"/>
    </source>
</evidence>
<organism evidence="3 4">
    <name type="scientific">Actinoplanes utahensis</name>
    <dbReference type="NCBI Taxonomy" id="1869"/>
    <lineage>
        <taxon>Bacteria</taxon>
        <taxon>Bacillati</taxon>
        <taxon>Actinomycetota</taxon>
        <taxon>Actinomycetes</taxon>
        <taxon>Micromonosporales</taxon>
        <taxon>Micromonosporaceae</taxon>
        <taxon>Actinoplanes</taxon>
    </lineage>
</organism>
<dbReference type="CDD" id="cd00603">
    <property type="entry name" value="IPT_PCSR"/>
    <property type="match status" value="1"/>
</dbReference>
<name>A0A0A6UHE8_ACTUT</name>
<dbReference type="InterPro" id="IPR013783">
    <property type="entry name" value="Ig-like_fold"/>
</dbReference>
<dbReference type="AlphaFoldDB" id="A0A0A6UHE8"/>
<dbReference type="SUPFAM" id="SSF81296">
    <property type="entry name" value="E set domains"/>
    <property type="match status" value="1"/>
</dbReference>